<dbReference type="CDD" id="cd07989">
    <property type="entry name" value="LPLAT_AGPAT-like"/>
    <property type="match status" value="1"/>
</dbReference>
<evidence type="ECO:0000259" key="4">
    <source>
        <dbReference type="SMART" id="SM00563"/>
    </source>
</evidence>
<evidence type="ECO:0000313" key="6">
    <source>
        <dbReference type="Proteomes" id="UP001243717"/>
    </source>
</evidence>
<organism evidence="5 6">
    <name type="scientific">Thalassobacterium sedimentorum</name>
    <dbReference type="NCBI Taxonomy" id="3041258"/>
    <lineage>
        <taxon>Bacteria</taxon>
        <taxon>Pseudomonadati</taxon>
        <taxon>Verrucomicrobiota</taxon>
        <taxon>Opitutia</taxon>
        <taxon>Puniceicoccales</taxon>
        <taxon>Coraliomargaritaceae</taxon>
        <taxon>Thalassobacterium</taxon>
    </lineage>
</organism>
<dbReference type="RefSeq" id="WP_308983595.1">
    <property type="nucleotide sequence ID" value="NZ_JARXIC010000002.1"/>
</dbReference>
<dbReference type="InterPro" id="IPR002123">
    <property type="entry name" value="Plipid/glycerol_acylTrfase"/>
</dbReference>
<sequence>MIEELVCWFIKLFTGARAQWTVGFDQLQPGQRVYFANHSSHLDFLILWATLPPALRHHTRPVAARDYWARSRPRLWLSRKIFRAILIERKNISRCNNPIDQLKASLEQGDSLIIFPEGTRSSGDTIHNFKSGLYHLARHCPQAHFIPVYLENLNRVLPKGEFIPLPLICSVIFGAPLRDVSERSKDDFLNEAKKSLERLNPL</sequence>
<comment type="pathway">
    <text evidence="1">Lipid metabolism.</text>
</comment>
<evidence type="ECO:0000256" key="3">
    <source>
        <dbReference type="ARBA" id="ARBA00023315"/>
    </source>
</evidence>
<evidence type="ECO:0000256" key="2">
    <source>
        <dbReference type="ARBA" id="ARBA00022679"/>
    </source>
</evidence>
<gene>
    <name evidence="5" type="ORF">QEH59_01520</name>
</gene>
<dbReference type="GO" id="GO:0016746">
    <property type="term" value="F:acyltransferase activity"/>
    <property type="evidence" value="ECO:0007669"/>
    <property type="project" value="UniProtKB-KW"/>
</dbReference>
<dbReference type="PANTHER" id="PTHR10434">
    <property type="entry name" value="1-ACYL-SN-GLYCEROL-3-PHOSPHATE ACYLTRANSFERASE"/>
    <property type="match status" value="1"/>
</dbReference>
<comment type="caution">
    <text evidence="5">The sequence shown here is derived from an EMBL/GenBank/DDBJ whole genome shotgun (WGS) entry which is preliminary data.</text>
</comment>
<reference evidence="5 6" key="1">
    <citation type="submission" date="2023-04" db="EMBL/GenBank/DDBJ databases">
        <title>A novel bacteria isolated from coastal sediment.</title>
        <authorList>
            <person name="Liu X.-J."/>
            <person name="Du Z.-J."/>
        </authorList>
    </citation>
    <scope>NUCLEOTIDE SEQUENCE [LARGE SCALE GENOMIC DNA]</scope>
    <source>
        <strain evidence="5 6">SDUM461004</strain>
    </source>
</reference>
<keyword evidence="2" id="KW-0808">Transferase</keyword>
<dbReference type="PANTHER" id="PTHR10434:SF11">
    <property type="entry name" value="1-ACYL-SN-GLYCEROL-3-PHOSPHATE ACYLTRANSFERASE"/>
    <property type="match status" value="1"/>
</dbReference>
<dbReference type="EMBL" id="JARXIC010000002">
    <property type="protein sequence ID" value="MDQ8193086.1"/>
    <property type="molecule type" value="Genomic_DNA"/>
</dbReference>
<name>A0ABU1AH25_9BACT</name>
<evidence type="ECO:0000313" key="5">
    <source>
        <dbReference type="EMBL" id="MDQ8193086.1"/>
    </source>
</evidence>
<keyword evidence="3 5" id="KW-0012">Acyltransferase</keyword>
<proteinExistence type="predicted"/>
<keyword evidence="6" id="KW-1185">Reference proteome</keyword>
<dbReference type="SMART" id="SM00563">
    <property type="entry name" value="PlsC"/>
    <property type="match status" value="1"/>
</dbReference>
<accession>A0ABU1AH25</accession>
<evidence type="ECO:0000256" key="1">
    <source>
        <dbReference type="ARBA" id="ARBA00005189"/>
    </source>
</evidence>
<feature type="domain" description="Phospholipid/glycerol acyltransferase" evidence="4">
    <location>
        <begin position="32"/>
        <end position="153"/>
    </location>
</feature>
<dbReference type="Proteomes" id="UP001243717">
    <property type="component" value="Unassembled WGS sequence"/>
</dbReference>
<dbReference type="SUPFAM" id="SSF69593">
    <property type="entry name" value="Glycerol-3-phosphate (1)-acyltransferase"/>
    <property type="match status" value="1"/>
</dbReference>
<protein>
    <submittedName>
        <fullName evidence="5">Lysophospholipid acyltransferase family protein</fullName>
    </submittedName>
</protein>
<dbReference type="Pfam" id="PF01553">
    <property type="entry name" value="Acyltransferase"/>
    <property type="match status" value="1"/>
</dbReference>